<accession>A0A0A9B070</accession>
<organism evidence="1">
    <name type="scientific">Arundo donax</name>
    <name type="common">Giant reed</name>
    <name type="synonym">Donax arundinaceus</name>
    <dbReference type="NCBI Taxonomy" id="35708"/>
    <lineage>
        <taxon>Eukaryota</taxon>
        <taxon>Viridiplantae</taxon>
        <taxon>Streptophyta</taxon>
        <taxon>Embryophyta</taxon>
        <taxon>Tracheophyta</taxon>
        <taxon>Spermatophyta</taxon>
        <taxon>Magnoliopsida</taxon>
        <taxon>Liliopsida</taxon>
        <taxon>Poales</taxon>
        <taxon>Poaceae</taxon>
        <taxon>PACMAD clade</taxon>
        <taxon>Arundinoideae</taxon>
        <taxon>Arundineae</taxon>
        <taxon>Arundo</taxon>
    </lineage>
</organism>
<dbReference type="EMBL" id="GBRH01240496">
    <property type="protein sequence ID" value="JAD57399.1"/>
    <property type="molecule type" value="Transcribed_RNA"/>
</dbReference>
<protein>
    <submittedName>
        <fullName evidence="1">Uncharacterized protein</fullName>
    </submittedName>
</protein>
<sequence>MHCPNGLSTPSTFCTEICALHVRKNICAVVKSQCTNER</sequence>
<name>A0A0A9B070_ARUDO</name>
<reference evidence="1" key="2">
    <citation type="journal article" date="2015" name="Data Brief">
        <title>Shoot transcriptome of the giant reed, Arundo donax.</title>
        <authorList>
            <person name="Barrero R.A."/>
            <person name="Guerrero F.D."/>
            <person name="Moolhuijzen P."/>
            <person name="Goolsby J.A."/>
            <person name="Tidwell J."/>
            <person name="Bellgard S.E."/>
            <person name="Bellgard M.I."/>
        </authorList>
    </citation>
    <scope>NUCLEOTIDE SEQUENCE</scope>
    <source>
        <tissue evidence="1">Shoot tissue taken approximately 20 cm above the soil surface</tissue>
    </source>
</reference>
<reference evidence="1" key="1">
    <citation type="submission" date="2014-09" db="EMBL/GenBank/DDBJ databases">
        <authorList>
            <person name="Magalhaes I.L.F."/>
            <person name="Oliveira U."/>
            <person name="Santos F.R."/>
            <person name="Vidigal T.H.D.A."/>
            <person name="Brescovit A.D."/>
            <person name="Santos A.J."/>
        </authorList>
    </citation>
    <scope>NUCLEOTIDE SEQUENCE</scope>
    <source>
        <tissue evidence="1">Shoot tissue taken approximately 20 cm above the soil surface</tissue>
    </source>
</reference>
<evidence type="ECO:0000313" key="1">
    <source>
        <dbReference type="EMBL" id="JAD57399.1"/>
    </source>
</evidence>
<proteinExistence type="predicted"/>
<dbReference type="AlphaFoldDB" id="A0A0A9B070"/>